<keyword evidence="5" id="KW-0472">Membrane</keyword>
<proteinExistence type="inferred from homology"/>
<keyword evidence="3 4" id="KW-0808">Transferase</keyword>
<comment type="subcellular location">
    <subcellularLocation>
        <location evidence="5">Membrane</location>
        <topology evidence="5">Single-pass membrane protein</topology>
    </subcellularLocation>
</comment>
<dbReference type="HOGENOM" id="CLU_012949_0_3_1"/>
<evidence type="ECO:0000256" key="4">
    <source>
        <dbReference type="RuleBase" id="RU003718"/>
    </source>
</evidence>
<evidence type="ECO:0000313" key="7">
    <source>
        <dbReference type="Proteomes" id="UP000015102"/>
    </source>
</evidence>
<keyword evidence="5" id="KW-1133">Transmembrane helix</keyword>
<dbReference type="PANTHER" id="PTHR48043">
    <property type="entry name" value="EG:EG0003.4 PROTEIN-RELATED"/>
    <property type="match status" value="1"/>
</dbReference>
<protein>
    <recommendedName>
        <fullName evidence="5">UDP-glucuronosyltransferase</fullName>
        <ecNumber evidence="5">2.4.1.17</ecNumber>
    </recommendedName>
</protein>
<evidence type="ECO:0000256" key="3">
    <source>
        <dbReference type="ARBA" id="ARBA00022679"/>
    </source>
</evidence>
<dbReference type="InterPro" id="IPR002213">
    <property type="entry name" value="UDP_glucos_trans"/>
</dbReference>
<reference evidence="7" key="1">
    <citation type="submission" date="2013-02" db="EMBL/GenBank/DDBJ databases">
        <authorList>
            <person name="Hughes D."/>
        </authorList>
    </citation>
    <scope>NUCLEOTIDE SEQUENCE</scope>
    <source>
        <strain>Durham</strain>
        <strain evidence="7">NC isolate 2 -- Noor lab</strain>
    </source>
</reference>
<sequence length="462" mass="51895">MDRWVEAIVHVVSFTRSGLSLSVTFRHSMHNNTGAYENRLKNGKSAFEYIEVFERSNNITRSTLSNKNVQELLKSNSTFDAIIFDFVLNDAFLGFSERFNAPIIAFSSPGENALINYLTGSPNSPSFVPGLSTTYKSDMTFFQRVHNVFINFASNFLIETVYVKSKMKYIMNSSQILRIVFPKQNVSLVLSNSHPLLRFASPQMTNFIEVGGLHLKKSNLTKIPERILNFIESASDGVIYFSLGSTKGSDPTGLPRKTFEAILEGFGRLSRKVLFKCNSDLSNLEIPKNVFLSNWFPQESILAHPKVKLFITHGGKGGLYEAMYYGVPIVGIPLGCDNYQAITKLVEEGFGISIDLDILTSNLLENSVNFVLSNDTFQHKADAISKAFRDYPIDPLETTVQWIEHVIKHKGLIHMKSKAPELGFVQYFSLDVILFVAGLICLVVYGVLDMIKTNMNRKLKTV</sequence>
<dbReference type="CDD" id="cd03784">
    <property type="entry name" value="GT1_Gtf-like"/>
    <property type="match status" value="1"/>
</dbReference>
<organism evidence="6 7">
    <name type="scientific">Megaselia scalaris</name>
    <name type="common">Humpbacked fly</name>
    <name type="synonym">Phora scalaris</name>
    <dbReference type="NCBI Taxonomy" id="36166"/>
    <lineage>
        <taxon>Eukaryota</taxon>
        <taxon>Metazoa</taxon>
        <taxon>Ecdysozoa</taxon>
        <taxon>Arthropoda</taxon>
        <taxon>Hexapoda</taxon>
        <taxon>Insecta</taxon>
        <taxon>Pterygota</taxon>
        <taxon>Neoptera</taxon>
        <taxon>Endopterygota</taxon>
        <taxon>Diptera</taxon>
        <taxon>Brachycera</taxon>
        <taxon>Muscomorpha</taxon>
        <taxon>Platypezoidea</taxon>
        <taxon>Phoridae</taxon>
        <taxon>Megaseliini</taxon>
        <taxon>Megaselia</taxon>
    </lineage>
</organism>
<dbReference type="InterPro" id="IPR050271">
    <property type="entry name" value="UDP-glycosyltransferase"/>
</dbReference>
<dbReference type="InterPro" id="IPR035595">
    <property type="entry name" value="UDP_glycos_trans_CS"/>
</dbReference>
<dbReference type="EMBL" id="CAQQ02394533">
    <property type="status" value="NOT_ANNOTATED_CDS"/>
    <property type="molecule type" value="Genomic_DNA"/>
</dbReference>
<dbReference type="GO" id="GO:0016020">
    <property type="term" value="C:membrane"/>
    <property type="evidence" value="ECO:0007669"/>
    <property type="project" value="UniProtKB-SubCell"/>
</dbReference>
<dbReference type="AlphaFoldDB" id="T1GMQ8"/>
<keyword evidence="2 4" id="KW-0328">Glycosyltransferase</keyword>
<name>T1GMQ8_MEGSC</name>
<dbReference type="OMA" id="WHIDEND"/>
<dbReference type="Proteomes" id="UP000015102">
    <property type="component" value="Unassembled WGS sequence"/>
</dbReference>
<dbReference type="GO" id="GO:0015020">
    <property type="term" value="F:glucuronosyltransferase activity"/>
    <property type="evidence" value="ECO:0007669"/>
    <property type="project" value="UniProtKB-EC"/>
</dbReference>
<dbReference type="SUPFAM" id="SSF53756">
    <property type="entry name" value="UDP-Glycosyltransferase/glycogen phosphorylase"/>
    <property type="match status" value="1"/>
</dbReference>
<evidence type="ECO:0000256" key="1">
    <source>
        <dbReference type="ARBA" id="ARBA00009995"/>
    </source>
</evidence>
<comment type="catalytic activity">
    <reaction evidence="5">
        <text>glucuronate acceptor + UDP-alpha-D-glucuronate = acceptor beta-D-glucuronoside + UDP + H(+)</text>
        <dbReference type="Rhea" id="RHEA:21032"/>
        <dbReference type="ChEBI" id="CHEBI:15378"/>
        <dbReference type="ChEBI" id="CHEBI:58052"/>
        <dbReference type="ChEBI" id="CHEBI:58223"/>
        <dbReference type="ChEBI" id="CHEBI:132367"/>
        <dbReference type="ChEBI" id="CHEBI:132368"/>
        <dbReference type="EC" id="2.4.1.17"/>
    </reaction>
</comment>
<evidence type="ECO:0000313" key="6">
    <source>
        <dbReference type="EnsemblMetazoa" id="MESCA004836-PA"/>
    </source>
</evidence>
<evidence type="ECO:0000256" key="5">
    <source>
        <dbReference type="RuleBase" id="RU362059"/>
    </source>
</evidence>
<accession>T1GMQ8</accession>
<dbReference type="FunFam" id="3.40.50.2000:FF:000050">
    <property type="entry name" value="UDP-glucuronosyltransferase"/>
    <property type="match status" value="1"/>
</dbReference>
<dbReference type="EC" id="2.4.1.17" evidence="5"/>
<dbReference type="PROSITE" id="PS00375">
    <property type="entry name" value="UDPGT"/>
    <property type="match status" value="1"/>
</dbReference>
<keyword evidence="7" id="KW-1185">Reference proteome</keyword>
<dbReference type="STRING" id="36166.T1GMQ8"/>
<evidence type="ECO:0000256" key="2">
    <source>
        <dbReference type="ARBA" id="ARBA00022676"/>
    </source>
</evidence>
<keyword evidence="5" id="KW-0812">Transmembrane</keyword>
<dbReference type="Pfam" id="PF00201">
    <property type="entry name" value="UDPGT"/>
    <property type="match status" value="1"/>
</dbReference>
<reference evidence="6" key="2">
    <citation type="submission" date="2015-06" db="UniProtKB">
        <authorList>
            <consortium name="EnsemblMetazoa"/>
        </authorList>
    </citation>
    <scope>IDENTIFICATION</scope>
</reference>
<dbReference type="Gene3D" id="3.40.50.2000">
    <property type="entry name" value="Glycogen Phosphorylase B"/>
    <property type="match status" value="1"/>
</dbReference>
<feature type="transmembrane region" description="Helical" evidence="5">
    <location>
        <begin position="424"/>
        <end position="448"/>
    </location>
</feature>
<comment type="similarity">
    <text evidence="1 4">Belongs to the UDP-glycosyltransferase family.</text>
</comment>
<dbReference type="EnsemblMetazoa" id="MESCA004836-RA">
    <property type="protein sequence ID" value="MESCA004836-PA"/>
    <property type="gene ID" value="MESCA004836"/>
</dbReference>
<dbReference type="PANTHER" id="PTHR48043:SF159">
    <property type="entry name" value="EG:EG0003.4 PROTEIN-RELATED"/>
    <property type="match status" value="1"/>
</dbReference>